<dbReference type="CDD" id="cd06223">
    <property type="entry name" value="PRTases_typeI"/>
    <property type="match status" value="1"/>
</dbReference>
<evidence type="ECO:0000259" key="7">
    <source>
        <dbReference type="Pfam" id="PF00156"/>
    </source>
</evidence>
<feature type="binding site" evidence="5">
    <location>
        <position position="20"/>
    </location>
    <ligand>
        <name>xanthine</name>
        <dbReference type="ChEBI" id="CHEBI:17712"/>
    </ligand>
</feature>
<dbReference type="InterPro" id="IPR050118">
    <property type="entry name" value="Pur/Pyrimidine_PRTase"/>
</dbReference>
<dbReference type="AlphaFoldDB" id="A0A0S7BW92"/>
<dbReference type="InterPro" id="IPR010079">
    <property type="entry name" value="Xanthine_PRibTrfase"/>
</dbReference>
<dbReference type="GO" id="GO:0006166">
    <property type="term" value="P:purine ribonucleoside salvage"/>
    <property type="evidence" value="ECO:0007669"/>
    <property type="project" value="UniProtKB-KW"/>
</dbReference>
<evidence type="ECO:0000256" key="4">
    <source>
        <dbReference type="ARBA" id="ARBA00022726"/>
    </source>
</evidence>
<dbReference type="GO" id="GO:0032265">
    <property type="term" value="P:XMP salvage"/>
    <property type="evidence" value="ECO:0007669"/>
    <property type="project" value="UniProtKB-UniRule"/>
</dbReference>
<dbReference type="Gene3D" id="3.40.50.2020">
    <property type="match status" value="1"/>
</dbReference>
<dbReference type="SUPFAM" id="SSF53271">
    <property type="entry name" value="PRTase-like"/>
    <property type="match status" value="1"/>
</dbReference>
<evidence type="ECO:0000256" key="6">
    <source>
        <dbReference type="NCBIfam" id="TIGR01744"/>
    </source>
</evidence>
<dbReference type="EC" id="2.4.2.22" evidence="5 6"/>
<dbReference type="HAMAP" id="MF_01184">
    <property type="entry name" value="XPRTase"/>
    <property type="match status" value="1"/>
</dbReference>
<keyword evidence="1 5" id="KW-0963">Cytoplasm</keyword>
<feature type="domain" description="Phosphoribosyltransferase" evidence="7">
    <location>
        <begin position="28"/>
        <end position="157"/>
    </location>
</feature>
<name>A0A0S7BW92_9CHLR</name>
<dbReference type="RefSeq" id="WP_062280168.1">
    <property type="nucleotide sequence ID" value="NZ_DF968181.1"/>
</dbReference>
<dbReference type="PATRIC" id="fig|1678840.3.peg.1921"/>
<dbReference type="NCBIfam" id="NF006671">
    <property type="entry name" value="PRK09219.1"/>
    <property type="match status" value="1"/>
</dbReference>
<evidence type="ECO:0000256" key="5">
    <source>
        <dbReference type="HAMAP-Rule" id="MF_01184"/>
    </source>
</evidence>
<feature type="binding site" evidence="5">
    <location>
        <position position="27"/>
    </location>
    <ligand>
        <name>xanthine</name>
        <dbReference type="ChEBI" id="CHEBI:17712"/>
    </ligand>
</feature>
<accession>A0A0S7BW92</accession>
<organism evidence="8">
    <name type="scientific">Flexilinea flocculi</name>
    <dbReference type="NCBI Taxonomy" id="1678840"/>
    <lineage>
        <taxon>Bacteria</taxon>
        <taxon>Bacillati</taxon>
        <taxon>Chloroflexota</taxon>
        <taxon>Anaerolineae</taxon>
        <taxon>Anaerolineales</taxon>
        <taxon>Anaerolineaceae</taxon>
        <taxon>Flexilinea</taxon>
    </lineage>
</organism>
<dbReference type="Pfam" id="PF00156">
    <property type="entry name" value="Pribosyltran"/>
    <property type="match status" value="1"/>
</dbReference>
<dbReference type="Proteomes" id="UP000053370">
    <property type="component" value="Unassembled WGS sequence"/>
</dbReference>
<comment type="similarity">
    <text evidence="5">Belongs to the purine/pyrimidine phosphoribosyltransferase family. Xpt subfamily.</text>
</comment>
<dbReference type="UniPathway" id="UPA00602">
    <property type="reaction ID" value="UER00658"/>
</dbReference>
<sequence length="192" mass="20969">MKLLEERILKDGHVKGGNILKVDSFLNHQIDVNLYEEIGKEVYRLYKDSGITKILTIEASGIGLACVVAKEFQVPALFAKKNRTKNIDGEVYAAAVESYTHGITYTIIVSKKFLNPEDRVLIIDDFLARGNSLLGLVDIVKQSGAALVGCAIAIEKGFEEGGAILRGKGIRVESLAIIESMSEGKIVFKNQS</sequence>
<keyword evidence="3 5" id="KW-0808">Transferase</keyword>
<comment type="catalytic activity">
    <reaction evidence="5">
        <text>XMP + diphosphate = xanthine + 5-phospho-alpha-D-ribose 1-diphosphate</text>
        <dbReference type="Rhea" id="RHEA:10800"/>
        <dbReference type="ChEBI" id="CHEBI:17712"/>
        <dbReference type="ChEBI" id="CHEBI:33019"/>
        <dbReference type="ChEBI" id="CHEBI:57464"/>
        <dbReference type="ChEBI" id="CHEBI:58017"/>
        <dbReference type="EC" id="2.4.2.22"/>
    </reaction>
</comment>
<evidence type="ECO:0000256" key="2">
    <source>
        <dbReference type="ARBA" id="ARBA00022676"/>
    </source>
</evidence>
<dbReference type="GO" id="GO:0000310">
    <property type="term" value="F:xanthine phosphoribosyltransferase activity"/>
    <property type="evidence" value="ECO:0007669"/>
    <property type="project" value="UniProtKB-UniRule"/>
</dbReference>
<comment type="pathway">
    <text evidence="5">Purine metabolism; XMP biosynthesis via salvage pathway; XMP from xanthine: step 1/1.</text>
</comment>
<dbReference type="OrthoDB" id="9790678at2"/>
<dbReference type="NCBIfam" id="TIGR01744">
    <property type="entry name" value="XPRTase"/>
    <property type="match status" value="1"/>
</dbReference>
<comment type="subunit">
    <text evidence="5">Homodimer.</text>
</comment>
<dbReference type="InterPro" id="IPR029057">
    <property type="entry name" value="PRTase-like"/>
</dbReference>
<keyword evidence="9" id="KW-1185">Reference proteome</keyword>
<dbReference type="GO" id="GO:0046110">
    <property type="term" value="P:xanthine metabolic process"/>
    <property type="evidence" value="ECO:0007669"/>
    <property type="project" value="UniProtKB-UniRule"/>
</dbReference>
<dbReference type="PANTHER" id="PTHR43864">
    <property type="entry name" value="HYPOXANTHINE/GUANINE PHOSPHORIBOSYLTRANSFERASE"/>
    <property type="match status" value="1"/>
</dbReference>
<keyword evidence="4 5" id="KW-0660">Purine salvage</keyword>
<evidence type="ECO:0000313" key="8">
    <source>
        <dbReference type="EMBL" id="GAP40623.1"/>
    </source>
</evidence>
<evidence type="ECO:0000256" key="3">
    <source>
        <dbReference type="ARBA" id="ARBA00022679"/>
    </source>
</evidence>
<evidence type="ECO:0000313" key="9">
    <source>
        <dbReference type="Proteomes" id="UP000053370"/>
    </source>
</evidence>
<gene>
    <name evidence="5" type="primary">xpt</name>
    <name evidence="8" type="ORF">ATC1_13601</name>
</gene>
<feature type="binding site" evidence="5">
    <location>
        <position position="156"/>
    </location>
    <ligand>
        <name>xanthine</name>
        <dbReference type="ChEBI" id="CHEBI:17712"/>
    </ligand>
</feature>
<dbReference type="PANTHER" id="PTHR43864:SF1">
    <property type="entry name" value="XANTHINE PHOSPHORIBOSYLTRANSFERASE"/>
    <property type="match status" value="1"/>
</dbReference>
<keyword evidence="2 5" id="KW-0328">Glycosyltransferase</keyword>
<feature type="binding site" evidence="5">
    <location>
        <begin position="128"/>
        <end position="132"/>
    </location>
    <ligand>
        <name>5-phospho-alpha-D-ribose 1-diphosphate</name>
        <dbReference type="ChEBI" id="CHEBI:58017"/>
    </ligand>
</feature>
<dbReference type="EMBL" id="DF968181">
    <property type="protein sequence ID" value="GAP40623.1"/>
    <property type="molecule type" value="Genomic_DNA"/>
</dbReference>
<proteinExistence type="inferred from homology"/>
<evidence type="ECO:0000256" key="1">
    <source>
        <dbReference type="ARBA" id="ARBA00022490"/>
    </source>
</evidence>
<protein>
    <recommendedName>
        <fullName evidence="5 6">Xanthine phosphoribosyltransferase</fullName>
        <shortName evidence="5">XPRTase</shortName>
        <ecNumber evidence="5 6">2.4.2.22</ecNumber>
    </recommendedName>
</protein>
<dbReference type="STRING" id="1678840.ATC1_13601"/>
<dbReference type="InterPro" id="IPR000836">
    <property type="entry name" value="PRTase_dom"/>
</dbReference>
<dbReference type="GO" id="GO:0005737">
    <property type="term" value="C:cytoplasm"/>
    <property type="evidence" value="ECO:0007669"/>
    <property type="project" value="UniProtKB-SubCell"/>
</dbReference>
<comment type="function">
    <text evidence="5">Converts the preformed base xanthine, a product of nucleic acid breakdown, to xanthosine 5'-monophosphate (XMP), so it can be reused for RNA or DNA synthesis.</text>
</comment>
<reference evidence="8" key="1">
    <citation type="journal article" date="2015" name="Genome Announc.">
        <title>Draft Genome Sequence of Anaerolineae Strain TC1, a Novel Isolate from a Methanogenic Wastewater Treatment System.</title>
        <authorList>
            <person name="Matsuura N."/>
            <person name="Tourlousse D.M."/>
            <person name="Sun L."/>
            <person name="Toyonaga M."/>
            <person name="Kuroda K."/>
            <person name="Ohashi A."/>
            <person name="Cruz R."/>
            <person name="Yamaguchi T."/>
            <person name="Sekiguchi Y."/>
        </authorList>
    </citation>
    <scope>NUCLEOTIDE SEQUENCE [LARGE SCALE GENOMIC DNA]</scope>
    <source>
        <strain evidence="8">TC1</strain>
    </source>
</reference>
<comment type="subcellular location">
    <subcellularLocation>
        <location evidence="5">Cytoplasm</location>
    </subcellularLocation>
</comment>